<protein>
    <recommendedName>
        <fullName evidence="4">Glycosyltransferase RgtA/B/C/D-like domain-containing protein</fullName>
    </recommendedName>
</protein>
<gene>
    <name evidence="2" type="ORF">D5281_08975</name>
</gene>
<feature type="transmembrane region" description="Helical" evidence="1">
    <location>
        <begin position="206"/>
        <end position="228"/>
    </location>
</feature>
<evidence type="ECO:0000313" key="3">
    <source>
        <dbReference type="Proteomes" id="UP001154420"/>
    </source>
</evidence>
<keyword evidence="1" id="KW-0472">Membrane</keyword>
<dbReference type="AlphaFoldDB" id="A0A9X5GRV4"/>
<keyword evidence="1" id="KW-0812">Transmembrane</keyword>
<reference evidence="2" key="1">
    <citation type="submission" date="2018-09" db="EMBL/GenBank/DDBJ databases">
        <title>Murine metabolic-syndrome-specific gut microbial biobank.</title>
        <authorList>
            <person name="Liu C."/>
        </authorList>
    </citation>
    <scope>NUCLEOTIDE SEQUENCE</scope>
    <source>
        <strain evidence="2">D42-62</strain>
    </source>
</reference>
<feature type="transmembrane region" description="Helical" evidence="1">
    <location>
        <begin position="389"/>
        <end position="411"/>
    </location>
</feature>
<evidence type="ECO:0008006" key="4">
    <source>
        <dbReference type="Google" id="ProtNLM"/>
    </source>
</evidence>
<feature type="transmembrane region" description="Helical" evidence="1">
    <location>
        <begin position="358"/>
        <end position="377"/>
    </location>
</feature>
<comment type="caution">
    <text evidence="2">The sequence shown here is derived from an EMBL/GenBank/DDBJ whole genome shotgun (WGS) entry which is preliminary data.</text>
</comment>
<feature type="transmembrane region" description="Helical" evidence="1">
    <location>
        <begin position="167"/>
        <end position="186"/>
    </location>
</feature>
<feature type="transmembrane region" description="Helical" evidence="1">
    <location>
        <begin position="298"/>
        <end position="319"/>
    </location>
</feature>
<proteinExistence type="predicted"/>
<dbReference type="EMBL" id="QZDT01000012">
    <property type="protein sequence ID" value="NBJ92724.1"/>
    <property type="molecule type" value="Genomic_DNA"/>
</dbReference>
<feature type="transmembrane region" description="Helical" evidence="1">
    <location>
        <begin position="142"/>
        <end position="160"/>
    </location>
</feature>
<evidence type="ECO:0000313" key="2">
    <source>
        <dbReference type="EMBL" id="NBJ92724.1"/>
    </source>
</evidence>
<keyword evidence="3" id="KW-1185">Reference proteome</keyword>
<feature type="transmembrane region" description="Helical" evidence="1">
    <location>
        <begin position="110"/>
        <end position="130"/>
    </location>
</feature>
<keyword evidence="1" id="KW-1133">Transmembrane helix</keyword>
<name>A0A9X5GRV4_9FIRM</name>
<feature type="transmembrane region" description="Helical" evidence="1">
    <location>
        <begin position="331"/>
        <end position="352"/>
    </location>
</feature>
<sequence>MRKYNLLQHMNIFLYVIFALLMFFVISNKQNMHIDEILTYGLANYTTGWMAPMEAETYTPASSAWLEYVAVNRNNRFDYDMVWRNQAGDVHPPLYYAFVHTICSIFTGKFSIWFAGVINIFFALLTLWTVRRILYELTQSQQAVLFGSILFILSAGILSAASFFRMYVMAMFEVTFITLLFMQAALKGCSRKFYIAIIPASVAGALTHYYFIIFLFFLSLIFGIYLLIKKNYKDTVLFILFMLLSGRLSTWIFPSMIKHMFLKEGYRGQQSIENLKQTSIIEYIERLKTFYQFLNSQLFGGFLTYLLIAITLFIIIGIARKSILLKKERNILWILTSFPCICYFLFITKTAVMFESRYISPIYAVVMVNAFSLLYIIIKKLVNKKYDKIVLCILLTIMTVNGWRICTWEYLFLDSAQLIKKAGQHRDENAIYIYDAGWETAISFFEASHYKSITFFHINNIQALQNSPCKNDSSLIVYITNSCNIESILNNVMEICPALTGNEEMGTYGYATSYYLYDPNLR</sequence>
<organism evidence="2 3">
    <name type="scientific">Parablautia muri</name>
    <dbReference type="NCBI Taxonomy" id="2320879"/>
    <lineage>
        <taxon>Bacteria</taxon>
        <taxon>Bacillati</taxon>
        <taxon>Bacillota</taxon>
        <taxon>Clostridia</taxon>
        <taxon>Lachnospirales</taxon>
        <taxon>Lachnospiraceae</taxon>
        <taxon>Parablautia</taxon>
    </lineage>
</organism>
<feature type="transmembrane region" description="Helical" evidence="1">
    <location>
        <begin position="235"/>
        <end position="253"/>
    </location>
</feature>
<accession>A0A9X5GRV4</accession>
<dbReference type="Proteomes" id="UP001154420">
    <property type="component" value="Unassembled WGS sequence"/>
</dbReference>
<evidence type="ECO:0000256" key="1">
    <source>
        <dbReference type="SAM" id="Phobius"/>
    </source>
</evidence>
<feature type="transmembrane region" description="Helical" evidence="1">
    <location>
        <begin position="6"/>
        <end position="26"/>
    </location>
</feature>